<dbReference type="PANTHER" id="PTHR43686">
    <property type="entry name" value="SULFURTRANSFERASE-RELATED"/>
    <property type="match status" value="1"/>
</dbReference>
<name>A0A7M1XLL5_9SPIR</name>
<evidence type="ECO:0000313" key="2">
    <source>
        <dbReference type="EMBL" id="QOS39701.1"/>
    </source>
</evidence>
<dbReference type="AlphaFoldDB" id="A0A7M1XLL5"/>
<protein>
    <submittedName>
        <fullName evidence="2">tRNA 2-thiocytidine biosynthesis protein TtcA</fullName>
    </submittedName>
</protein>
<dbReference type="SUPFAM" id="SSF52402">
    <property type="entry name" value="Adenine nucleotide alpha hydrolases-like"/>
    <property type="match status" value="1"/>
</dbReference>
<dbReference type="CDD" id="cd24138">
    <property type="entry name" value="TtcA-like"/>
    <property type="match status" value="1"/>
</dbReference>
<dbReference type="EMBL" id="CP031517">
    <property type="protein sequence ID" value="QOS39701.1"/>
    <property type="molecule type" value="Genomic_DNA"/>
</dbReference>
<accession>A0A7M1XLL5</accession>
<proteinExistence type="predicted"/>
<dbReference type="KEGG" id="trc:DYE49_04175"/>
<evidence type="ECO:0000259" key="1">
    <source>
        <dbReference type="Pfam" id="PF01171"/>
    </source>
</evidence>
<dbReference type="Proteomes" id="UP000593591">
    <property type="component" value="Chromosome"/>
</dbReference>
<reference evidence="2 3" key="1">
    <citation type="submission" date="2018-08" db="EMBL/GenBank/DDBJ databases">
        <title>The first complete genome of Treponema rectale (CHPAT), a commensal spirochete of the bovine rectum.</title>
        <authorList>
            <person name="Staton G.J."/>
            <person name="Clegg S.R."/>
            <person name="Carter S.D."/>
            <person name="Radford A.D."/>
            <person name="Darby A."/>
            <person name="Hall N."/>
            <person name="Birtles R.J."/>
            <person name="Evans N.J."/>
        </authorList>
    </citation>
    <scope>NUCLEOTIDE SEQUENCE [LARGE SCALE GENOMIC DNA]</scope>
    <source>
        <strain evidence="2 3">CHPA</strain>
    </source>
</reference>
<dbReference type="PANTHER" id="PTHR43686:SF1">
    <property type="entry name" value="AMINOTRAN_5 DOMAIN-CONTAINING PROTEIN"/>
    <property type="match status" value="1"/>
</dbReference>
<dbReference type="InterPro" id="IPR011063">
    <property type="entry name" value="TilS/TtcA_N"/>
</dbReference>
<dbReference type="Pfam" id="PF01171">
    <property type="entry name" value="ATP_bind_3"/>
    <property type="match status" value="1"/>
</dbReference>
<sequence length="331" mass="38443">MEDKEDRKKNKKELSRAEEIERSLITTYKHRIWRKFTKAIIIYDLIKPNDHICVCISGGKDSMLMGLLFKHLHQYSDIPFKVSYLVMNPGYNDINFQIIKNNLKTLEIPATIVNTDIFDIANSTDKKPCYLCAKMRRGALYRIAKEMGCNKIALGHHYDDVIETTLMNMLNAGSFQTMLPKLHSDHYHNMEVIRPMYLIRERDVIDFKRYNKLTFIQCACRFTENCSICDNGSGGSQRANTKQLIARLVKEYSPVVEKNIFQAASNVNLDMVLGYKSEGVEHSFLDDYDEKGKLLDDKIKDEGIEQASIEKAKREHKELEVDETYNFLKEE</sequence>
<organism evidence="2 3">
    <name type="scientific">Treponema rectale</name>
    <dbReference type="NCBI Taxonomy" id="744512"/>
    <lineage>
        <taxon>Bacteria</taxon>
        <taxon>Pseudomonadati</taxon>
        <taxon>Spirochaetota</taxon>
        <taxon>Spirochaetia</taxon>
        <taxon>Spirochaetales</taxon>
        <taxon>Treponemataceae</taxon>
        <taxon>Treponema</taxon>
    </lineage>
</organism>
<dbReference type="InterPro" id="IPR014729">
    <property type="entry name" value="Rossmann-like_a/b/a_fold"/>
</dbReference>
<evidence type="ECO:0000313" key="3">
    <source>
        <dbReference type="Proteomes" id="UP000593591"/>
    </source>
</evidence>
<feature type="domain" description="tRNA(Ile)-lysidine/2-thiocytidine synthase N-terminal" evidence="1">
    <location>
        <begin position="52"/>
        <end position="217"/>
    </location>
</feature>
<dbReference type="Gene3D" id="3.40.50.620">
    <property type="entry name" value="HUPs"/>
    <property type="match status" value="1"/>
</dbReference>
<gene>
    <name evidence="2" type="ORF">DYE49_04175</name>
</gene>